<comment type="caution">
    <text evidence="1">The sequence shown here is derived from an EMBL/GenBank/DDBJ whole genome shotgun (WGS) entry which is preliminary data.</text>
</comment>
<evidence type="ECO:0000313" key="1">
    <source>
        <dbReference type="EMBL" id="CAG8854047.1"/>
    </source>
</evidence>
<reference evidence="1 2" key="1">
    <citation type="submission" date="2021-06" db="EMBL/GenBank/DDBJ databases">
        <authorList>
            <person name="Kallberg Y."/>
            <person name="Tangrot J."/>
            <person name="Rosling A."/>
        </authorList>
    </citation>
    <scope>NUCLEOTIDE SEQUENCE [LARGE SCALE GENOMIC DNA]</scope>
    <source>
        <strain evidence="1 2">120-4 pot B 10/14</strain>
    </source>
</reference>
<feature type="non-terminal residue" evidence="1">
    <location>
        <position position="61"/>
    </location>
</feature>
<dbReference type="EMBL" id="CAJVQB010132578">
    <property type="protein sequence ID" value="CAG8854047.1"/>
    <property type="molecule type" value="Genomic_DNA"/>
</dbReference>
<name>A0ABN7XFV0_GIGMA</name>
<organism evidence="1 2">
    <name type="scientific">Gigaspora margarita</name>
    <dbReference type="NCBI Taxonomy" id="4874"/>
    <lineage>
        <taxon>Eukaryota</taxon>
        <taxon>Fungi</taxon>
        <taxon>Fungi incertae sedis</taxon>
        <taxon>Mucoromycota</taxon>
        <taxon>Glomeromycotina</taxon>
        <taxon>Glomeromycetes</taxon>
        <taxon>Diversisporales</taxon>
        <taxon>Gigasporaceae</taxon>
        <taxon>Gigaspora</taxon>
    </lineage>
</organism>
<sequence length="61" mass="7335">DPKELCKEEINKEVIMQYSKMEELNQIWEVIEDAIIKVRKKVLPSKIIKNELEKQNPRPKE</sequence>
<protein>
    <submittedName>
        <fullName evidence="1">7796_t:CDS:1</fullName>
    </submittedName>
</protein>
<accession>A0ABN7XFV0</accession>
<gene>
    <name evidence="1" type="ORF">GMARGA_LOCUS42868</name>
</gene>
<evidence type="ECO:0000313" key="2">
    <source>
        <dbReference type="Proteomes" id="UP000789901"/>
    </source>
</evidence>
<keyword evidence="2" id="KW-1185">Reference proteome</keyword>
<dbReference type="Proteomes" id="UP000789901">
    <property type="component" value="Unassembled WGS sequence"/>
</dbReference>
<proteinExistence type="predicted"/>
<feature type="non-terminal residue" evidence="1">
    <location>
        <position position="1"/>
    </location>
</feature>